<keyword evidence="2" id="KW-0472">Membrane</keyword>
<feature type="transmembrane region" description="Helical" evidence="2">
    <location>
        <begin position="520"/>
        <end position="541"/>
    </location>
</feature>
<keyword evidence="2" id="KW-1133">Transmembrane helix</keyword>
<keyword evidence="2" id="KW-0812">Transmembrane</keyword>
<dbReference type="OrthoDB" id="6509908at2759"/>
<dbReference type="Proteomes" id="UP001151699">
    <property type="component" value="Chromosome A"/>
</dbReference>
<dbReference type="Gene3D" id="1.20.1250.20">
    <property type="entry name" value="MFS general substrate transporter like domains"/>
    <property type="match status" value="2"/>
</dbReference>
<feature type="transmembrane region" description="Helical" evidence="2">
    <location>
        <begin position="547"/>
        <end position="567"/>
    </location>
</feature>
<dbReference type="InterPro" id="IPR036259">
    <property type="entry name" value="MFS_trans_sf"/>
</dbReference>
<dbReference type="InterPro" id="IPR050327">
    <property type="entry name" value="Proton-linked_MCT"/>
</dbReference>
<sequence>QHQQNGNGKPKEMMKLEPPTTTIVVPPDGGWGWVVVVASFCSNTIVDGIVMSAGMFKEPITQDFGASASAISLIFSLLSGFYLIAGPFAASLANKYGFRPITIIGSFIASFAFGISYFADGVVYLYIIYGVIGGIGFSMIYIPSVIIVGYYFERWRALATGIALCGSGVGTFLFAPFNEAMIKAVGWRNTLLIQSGIILACTITGSMYRPLKPIQVTVEEEQEEKKIMLPIVFTKPLPEGRYAFSVPNSVHNTWIGASNNTQYPTAAEVFRGMGANVERRTSSSATPPTNVLTTVTSKKLEQLNRTQRRSSGHSTPEHDHQQPPLFNLTKELNTLGEADEENENDTLIDEEIRPVNFTERRHTVSGRRPILPKNRKSVLADNRPMYRDDVFFSGSLARIPQYQSQSSLGYHMTVTRLPTHQDVEEEEQNRCAVCSEAVRRTLATMLDLTLLKSPSFMLLALSGFLTMMGFFVPFMFMKDRGVQKMEPETAAFTVAAIGISNTVARIACGVLSSFKGVNALYLNNIAITLGGVATIISGLSLTEAYQFTYASIFGVAIACFSALRSLIAVDLMGLEKLTNAFGILMLFQGLAAVMGGPIAGMLYDATQSFDYSFYFAGSLITLSAVLCYPLNVVNKWEKARAEKEEKKPELI</sequence>
<comment type="caution">
    <text evidence="3">The sequence shown here is derived from an EMBL/GenBank/DDBJ whole genome shotgun (WGS) entry which is preliminary data.</text>
</comment>
<dbReference type="Pfam" id="PF07690">
    <property type="entry name" value="MFS_1"/>
    <property type="match status" value="2"/>
</dbReference>
<feature type="transmembrane region" description="Helical" evidence="2">
    <location>
        <begin position="31"/>
        <end position="52"/>
    </location>
</feature>
<feature type="transmembrane region" description="Helical" evidence="2">
    <location>
        <begin position="456"/>
        <end position="476"/>
    </location>
</feature>
<name>A0A9Q0S8V7_9DIPT</name>
<feature type="transmembrane region" description="Helical" evidence="2">
    <location>
        <begin position="97"/>
        <end position="119"/>
    </location>
</feature>
<evidence type="ECO:0000313" key="4">
    <source>
        <dbReference type="Proteomes" id="UP001151699"/>
    </source>
</evidence>
<dbReference type="InterPro" id="IPR011701">
    <property type="entry name" value="MFS"/>
</dbReference>
<feature type="region of interest" description="Disordered" evidence="1">
    <location>
        <begin position="279"/>
        <end position="325"/>
    </location>
</feature>
<organism evidence="3 4">
    <name type="scientific">Pseudolycoriella hygida</name>
    <dbReference type="NCBI Taxonomy" id="35572"/>
    <lineage>
        <taxon>Eukaryota</taxon>
        <taxon>Metazoa</taxon>
        <taxon>Ecdysozoa</taxon>
        <taxon>Arthropoda</taxon>
        <taxon>Hexapoda</taxon>
        <taxon>Insecta</taxon>
        <taxon>Pterygota</taxon>
        <taxon>Neoptera</taxon>
        <taxon>Endopterygota</taxon>
        <taxon>Diptera</taxon>
        <taxon>Nematocera</taxon>
        <taxon>Sciaroidea</taxon>
        <taxon>Sciaridae</taxon>
        <taxon>Pseudolycoriella</taxon>
    </lineage>
</organism>
<feature type="transmembrane region" description="Helical" evidence="2">
    <location>
        <begin position="64"/>
        <end position="85"/>
    </location>
</feature>
<feature type="transmembrane region" description="Helical" evidence="2">
    <location>
        <begin position="158"/>
        <end position="177"/>
    </location>
</feature>
<dbReference type="PANTHER" id="PTHR11360">
    <property type="entry name" value="MONOCARBOXYLATE TRANSPORTER"/>
    <property type="match status" value="1"/>
</dbReference>
<feature type="transmembrane region" description="Helical" evidence="2">
    <location>
        <begin position="579"/>
        <end position="599"/>
    </location>
</feature>
<protein>
    <submittedName>
        <fullName evidence="3">Monocarboxylate transporter 1</fullName>
    </submittedName>
</protein>
<keyword evidence="4" id="KW-1185">Reference proteome</keyword>
<feature type="non-terminal residue" evidence="3">
    <location>
        <position position="1"/>
    </location>
</feature>
<dbReference type="GO" id="GO:0008028">
    <property type="term" value="F:monocarboxylic acid transmembrane transporter activity"/>
    <property type="evidence" value="ECO:0007669"/>
    <property type="project" value="TreeGrafter"/>
</dbReference>
<proteinExistence type="predicted"/>
<gene>
    <name evidence="3" type="primary">SLC16A1</name>
    <name evidence="3" type="ORF">Bhyg_02768</name>
</gene>
<dbReference type="AlphaFoldDB" id="A0A9Q0S8V7"/>
<feature type="transmembrane region" description="Helical" evidence="2">
    <location>
        <begin position="126"/>
        <end position="152"/>
    </location>
</feature>
<dbReference type="EMBL" id="WJQU01000001">
    <property type="protein sequence ID" value="KAJ6647545.1"/>
    <property type="molecule type" value="Genomic_DNA"/>
</dbReference>
<feature type="compositionally biased region" description="Polar residues" evidence="1">
    <location>
        <begin position="282"/>
        <end position="297"/>
    </location>
</feature>
<feature type="transmembrane region" description="Helical" evidence="2">
    <location>
        <begin position="611"/>
        <end position="633"/>
    </location>
</feature>
<dbReference type="SUPFAM" id="SSF103473">
    <property type="entry name" value="MFS general substrate transporter"/>
    <property type="match status" value="1"/>
</dbReference>
<evidence type="ECO:0000256" key="1">
    <source>
        <dbReference type="SAM" id="MobiDB-lite"/>
    </source>
</evidence>
<dbReference type="PANTHER" id="PTHR11360:SF238">
    <property type="entry name" value="SD10469P"/>
    <property type="match status" value="1"/>
</dbReference>
<evidence type="ECO:0000313" key="3">
    <source>
        <dbReference type="EMBL" id="KAJ6647545.1"/>
    </source>
</evidence>
<evidence type="ECO:0000256" key="2">
    <source>
        <dbReference type="SAM" id="Phobius"/>
    </source>
</evidence>
<accession>A0A9Q0S8V7</accession>
<reference evidence="3" key="1">
    <citation type="submission" date="2022-07" db="EMBL/GenBank/DDBJ databases">
        <authorList>
            <person name="Trinca V."/>
            <person name="Uliana J.V.C."/>
            <person name="Torres T.T."/>
            <person name="Ward R.J."/>
            <person name="Monesi N."/>
        </authorList>
    </citation>
    <scope>NUCLEOTIDE SEQUENCE</scope>
    <source>
        <strain evidence="3">HSMRA1968</strain>
        <tissue evidence="3">Whole embryos</tissue>
    </source>
</reference>